<name>A0ABM9B3X6_9BACT</name>
<protein>
    <recommendedName>
        <fullName evidence="4">Type IX secretion system membrane protein PorP/SprF</fullName>
    </recommendedName>
</protein>
<dbReference type="InterPro" id="IPR019861">
    <property type="entry name" value="PorP/SprF_Bacteroidetes"/>
</dbReference>
<organism evidence="2 3">
    <name type="scientific">Neolewinella maritima</name>
    <dbReference type="NCBI Taxonomy" id="1383882"/>
    <lineage>
        <taxon>Bacteria</taxon>
        <taxon>Pseudomonadati</taxon>
        <taxon>Bacteroidota</taxon>
        <taxon>Saprospiria</taxon>
        <taxon>Saprospirales</taxon>
        <taxon>Lewinellaceae</taxon>
        <taxon>Neolewinella</taxon>
    </lineage>
</organism>
<reference evidence="2" key="1">
    <citation type="submission" date="2021-12" db="EMBL/GenBank/DDBJ databases">
        <authorList>
            <person name="Rodrigo-Torres L."/>
            <person name="Arahal R. D."/>
            <person name="Lucena T."/>
        </authorList>
    </citation>
    <scope>NUCLEOTIDE SEQUENCE</scope>
    <source>
        <strain evidence="2">CECT 8419</strain>
    </source>
</reference>
<sequence length="393" mass="43295">MRLLVVWALLMGASVGIRAQDAVRQQFYGNESSFNPAFTGQTGATRLTAGVRSQWGGTDNSGTGPDAYRGRYLTYEEALPCMFFDYGLFVQQNEQGAGGLTTTEIGGRLAVAVPILKRSVLRATNLRVGLGLSRGQHRIDYAGLTFLDQYTNVGGNMGADGRPLQSAFLATQSNESPWYSSTSLGVSLKGGIKQRPGKRTDRPLTYDVGLAVHNWGGLVTEDARQTSSLSGLDAPLSERWVASARANAVVARRNRRYWSVHPLLIVQRQNQLSYVEAGTGVSWNRHLELGVYHHLAQLEGEGANWTSVRTVFGSVLPDDYTRLDLGLSWSFQYGSLKNYVQAPFELTATFSFARSVSCMAMGRENDFTQQRAGRISCYNFSTSGHRIYDNIWN</sequence>
<feature type="signal peptide" evidence="1">
    <location>
        <begin position="1"/>
        <end position="19"/>
    </location>
</feature>
<dbReference type="RefSeq" id="WP_238751896.1">
    <property type="nucleotide sequence ID" value="NZ_CAKLPZ010000004.1"/>
</dbReference>
<feature type="chain" id="PRO_5045900730" description="Type IX secretion system membrane protein PorP/SprF" evidence="1">
    <location>
        <begin position="20"/>
        <end position="393"/>
    </location>
</feature>
<evidence type="ECO:0008006" key="4">
    <source>
        <dbReference type="Google" id="ProtNLM"/>
    </source>
</evidence>
<comment type="caution">
    <text evidence="2">The sequence shown here is derived from an EMBL/GenBank/DDBJ whole genome shotgun (WGS) entry which is preliminary data.</text>
</comment>
<evidence type="ECO:0000313" key="3">
    <source>
        <dbReference type="Proteomes" id="UP000837803"/>
    </source>
</evidence>
<dbReference type="Proteomes" id="UP000837803">
    <property type="component" value="Unassembled WGS sequence"/>
</dbReference>
<evidence type="ECO:0000313" key="2">
    <source>
        <dbReference type="EMBL" id="CAH1002036.1"/>
    </source>
</evidence>
<proteinExistence type="predicted"/>
<gene>
    <name evidence="2" type="ORF">LEM8419_02951</name>
</gene>
<evidence type="ECO:0000256" key="1">
    <source>
        <dbReference type="SAM" id="SignalP"/>
    </source>
</evidence>
<accession>A0ABM9B3X6</accession>
<keyword evidence="3" id="KW-1185">Reference proteome</keyword>
<keyword evidence="1" id="KW-0732">Signal</keyword>
<dbReference type="Pfam" id="PF11751">
    <property type="entry name" value="PorP_SprF"/>
    <property type="match status" value="1"/>
</dbReference>
<dbReference type="EMBL" id="CAKLPZ010000004">
    <property type="protein sequence ID" value="CAH1002036.1"/>
    <property type="molecule type" value="Genomic_DNA"/>
</dbReference>